<keyword evidence="3" id="KW-1185">Reference proteome</keyword>
<feature type="region of interest" description="Disordered" evidence="1">
    <location>
        <begin position="52"/>
        <end position="99"/>
    </location>
</feature>
<dbReference type="AlphaFoldDB" id="A0A9E7ED95"/>
<gene>
    <name evidence="2" type="ORF">MUK42_36702</name>
</gene>
<name>A0A9E7ED95_9LILI</name>
<organism evidence="2 3">
    <name type="scientific">Musa troglodytarum</name>
    <name type="common">fe'i banana</name>
    <dbReference type="NCBI Taxonomy" id="320322"/>
    <lineage>
        <taxon>Eukaryota</taxon>
        <taxon>Viridiplantae</taxon>
        <taxon>Streptophyta</taxon>
        <taxon>Embryophyta</taxon>
        <taxon>Tracheophyta</taxon>
        <taxon>Spermatophyta</taxon>
        <taxon>Magnoliopsida</taxon>
        <taxon>Liliopsida</taxon>
        <taxon>Zingiberales</taxon>
        <taxon>Musaceae</taxon>
        <taxon>Musa</taxon>
    </lineage>
</organism>
<evidence type="ECO:0000256" key="1">
    <source>
        <dbReference type="SAM" id="MobiDB-lite"/>
    </source>
</evidence>
<evidence type="ECO:0000313" key="2">
    <source>
        <dbReference type="EMBL" id="URD75004.1"/>
    </source>
</evidence>
<protein>
    <submittedName>
        <fullName evidence="2">Uncharacterized protein</fullName>
    </submittedName>
</protein>
<dbReference type="Proteomes" id="UP001055439">
    <property type="component" value="Chromosome 1"/>
</dbReference>
<accession>A0A9E7ED95</accession>
<reference evidence="2" key="1">
    <citation type="submission" date="2022-05" db="EMBL/GenBank/DDBJ databases">
        <title>The Musa troglodytarum L. genome provides insights into the mechanism of non-climacteric behaviour and enrichment of carotenoids.</title>
        <authorList>
            <person name="Wang J."/>
        </authorList>
    </citation>
    <scope>NUCLEOTIDE SEQUENCE</scope>
    <source>
        <tissue evidence="2">Leaf</tissue>
    </source>
</reference>
<proteinExistence type="predicted"/>
<sequence length="99" mass="11126">MCGLMLFTERLAAKMQNAAFGLLHELGTRRCSVKIQRAKIISRGRRLLCTPPFGGRASSRTVGLLRDHRSTTLRGGQRRQTQPDDPEPVDFCRSSRTLN</sequence>
<evidence type="ECO:0000313" key="3">
    <source>
        <dbReference type="Proteomes" id="UP001055439"/>
    </source>
</evidence>
<dbReference type="EMBL" id="CP097502">
    <property type="protein sequence ID" value="URD75004.1"/>
    <property type="molecule type" value="Genomic_DNA"/>
</dbReference>